<proteinExistence type="predicted"/>
<dbReference type="Gene3D" id="1.25.40.10">
    <property type="entry name" value="Tetratricopeptide repeat domain"/>
    <property type="match status" value="1"/>
</dbReference>
<sequence>MKILIRMLASILPGVIVGLGVIGYLERDSIQEEWSSIFGHHDTEEIHQDEHEKEEPSLAITVEPEDEDNKPLPVSELKSRIFKEDTQNSASIDESKIAEPPVAATEPEPEKIAVEEGSAIGQPSEPPALDEVLGLEKKQPTISLSEMMDDMPITAEQVIAMKEPMEKLAEQFSPLSSKSIGSDPYGITAEKKRSDVWHIESLEEESELQWLWNRGRQAFWEGDYELAVESYRSLLQEEPMNPDGWGELGNIYYAKKDWTRAVRAFGRAAVALTLADRADEAEKILTVIRGIDPAMADQLSASLARQMLKKQ</sequence>
<evidence type="ECO:0000256" key="1">
    <source>
        <dbReference type="SAM" id="MobiDB-lite"/>
    </source>
</evidence>
<feature type="compositionally biased region" description="Basic and acidic residues" evidence="1">
    <location>
        <begin position="77"/>
        <end position="86"/>
    </location>
</feature>
<evidence type="ECO:0000313" key="2">
    <source>
        <dbReference type="EMBL" id="MBC8519331.1"/>
    </source>
</evidence>
<name>A0A8J6TQ18_9GAMM</name>
<reference evidence="2 3" key="1">
    <citation type="submission" date="2020-08" db="EMBL/GenBank/DDBJ databases">
        <title>Bridging the membrane lipid divide: bacteria of the FCB group superphylum have the potential to synthesize archaeal ether lipids.</title>
        <authorList>
            <person name="Villanueva L."/>
            <person name="Von Meijenfeldt F.A.B."/>
            <person name="Westbye A.B."/>
            <person name="Yadav S."/>
            <person name="Hopmans E.C."/>
            <person name="Dutilh B.E."/>
            <person name="Sinninghe Damste J.S."/>
        </authorList>
    </citation>
    <scope>NUCLEOTIDE SEQUENCE [LARGE SCALE GENOMIC DNA]</scope>
    <source>
        <strain evidence="2">NIOZ-UU100</strain>
    </source>
</reference>
<feature type="region of interest" description="Disordered" evidence="1">
    <location>
        <begin position="45"/>
        <end position="107"/>
    </location>
</feature>
<accession>A0A8J6TQ18</accession>
<comment type="caution">
    <text evidence="2">The sequence shown here is derived from an EMBL/GenBank/DDBJ whole genome shotgun (WGS) entry which is preliminary data.</text>
</comment>
<dbReference type="AlphaFoldDB" id="A0A8J6TQ18"/>
<protein>
    <recommendedName>
        <fullName evidence="4">Tetratricopeptide repeat protein</fullName>
    </recommendedName>
</protein>
<evidence type="ECO:0000313" key="3">
    <source>
        <dbReference type="Proteomes" id="UP000654401"/>
    </source>
</evidence>
<dbReference type="SUPFAM" id="SSF48452">
    <property type="entry name" value="TPR-like"/>
    <property type="match status" value="1"/>
</dbReference>
<feature type="compositionally biased region" description="Basic and acidic residues" evidence="1">
    <location>
        <begin position="45"/>
        <end position="56"/>
    </location>
</feature>
<dbReference type="EMBL" id="JACNFK010000021">
    <property type="protein sequence ID" value="MBC8519331.1"/>
    <property type="molecule type" value="Genomic_DNA"/>
</dbReference>
<dbReference type="Proteomes" id="UP000654401">
    <property type="component" value="Unassembled WGS sequence"/>
</dbReference>
<evidence type="ECO:0008006" key="4">
    <source>
        <dbReference type="Google" id="ProtNLM"/>
    </source>
</evidence>
<organism evidence="2 3">
    <name type="scientific">Candidatus Thiopontia autotrophica</name>
    <dbReference type="NCBI Taxonomy" id="2841688"/>
    <lineage>
        <taxon>Bacteria</taxon>
        <taxon>Pseudomonadati</taxon>
        <taxon>Pseudomonadota</taxon>
        <taxon>Gammaproteobacteria</taxon>
        <taxon>Candidatus Thiopontia</taxon>
    </lineage>
</organism>
<gene>
    <name evidence="2" type="ORF">H8D24_02855</name>
</gene>
<dbReference type="InterPro" id="IPR011990">
    <property type="entry name" value="TPR-like_helical_dom_sf"/>
</dbReference>